<dbReference type="PANTHER" id="PTHR43575:SF1">
    <property type="entry name" value="PROTEIN ABCI7, CHLOROPLASTIC"/>
    <property type="match status" value="1"/>
</dbReference>
<dbReference type="Proteomes" id="UP000176504">
    <property type="component" value="Unassembled WGS sequence"/>
</dbReference>
<organism evidence="2 3">
    <name type="scientific">candidate division WWE3 bacterium RIFCSPLOWO2_01_FULL_41_18</name>
    <dbReference type="NCBI Taxonomy" id="1802625"/>
    <lineage>
        <taxon>Bacteria</taxon>
        <taxon>Katanobacteria</taxon>
    </lineage>
</organism>
<sequence length="207" mass="22932">MKVSGKTFELIRLDGKYQVVNVSPVLKQVILEVPRGSVSKSLDVILDKEGSSVEILGVYAGLSSEKIDLTVNVIHKAFNTKSLTQIRGVLKDSSSSLFKGVIKIEKKAQKTDSYLDHDVLILGDKARNESQPMLEIEADDVKATHGATTGRISEEEIFYLMSRGLSREEAVKIILEGFFEAVFGKITDGKIREEIKSIILERLSKYG</sequence>
<evidence type="ECO:0000259" key="1">
    <source>
        <dbReference type="Pfam" id="PF01458"/>
    </source>
</evidence>
<reference evidence="2 3" key="1">
    <citation type="journal article" date="2016" name="Nat. Commun.">
        <title>Thousands of microbial genomes shed light on interconnected biogeochemical processes in an aquifer system.</title>
        <authorList>
            <person name="Anantharaman K."/>
            <person name="Brown C.T."/>
            <person name="Hug L.A."/>
            <person name="Sharon I."/>
            <person name="Castelle C.J."/>
            <person name="Probst A.J."/>
            <person name="Thomas B.C."/>
            <person name="Singh A."/>
            <person name="Wilkins M.J."/>
            <person name="Karaoz U."/>
            <person name="Brodie E.L."/>
            <person name="Williams K.H."/>
            <person name="Hubbard S.S."/>
            <person name="Banfield J.F."/>
        </authorList>
    </citation>
    <scope>NUCLEOTIDE SEQUENCE [LARGE SCALE GENOMIC DNA]</scope>
</reference>
<name>A0A1F4VF59_UNCKA</name>
<dbReference type="InterPro" id="IPR055346">
    <property type="entry name" value="Fe-S_cluster_assembly_SufBD"/>
</dbReference>
<accession>A0A1F4VF59</accession>
<dbReference type="GO" id="GO:0016226">
    <property type="term" value="P:iron-sulfur cluster assembly"/>
    <property type="evidence" value="ECO:0007669"/>
    <property type="project" value="InterPro"/>
</dbReference>
<evidence type="ECO:0000313" key="2">
    <source>
        <dbReference type="EMBL" id="OGC55795.1"/>
    </source>
</evidence>
<evidence type="ECO:0000313" key="3">
    <source>
        <dbReference type="Proteomes" id="UP000176504"/>
    </source>
</evidence>
<gene>
    <name evidence="2" type="ORF">A3A78_02030</name>
</gene>
<dbReference type="InterPro" id="IPR000825">
    <property type="entry name" value="SUF_FeS_clus_asmbl_SufBD_core"/>
</dbReference>
<dbReference type="EMBL" id="MEVI01000001">
    <property type="protein sequence ID" value="OGC55795.1"/>
    <property type="molecule type" value="Genomic_DNA"/>
</dbReference>
<dbReference type="PANTHER" id="PTHR43575">
    <property type="entry name" value="PROTEIN ABCI7, CHLOROPLASTIC"/>
    <property type="match status" value="1"/>
</dbReference>
<dbReference type="AlphaFoldDB" id="A0A1F4VF59"/>
<dbReference type="InterPro" id="IPR037284">
    <property type="entry name" value="SUF_FeS_clus_asmbl_SufBD_sf"/>
</dbReference>
<proteinExistence type="predicted"/>
<comment type="caution">
    <text evidence="2">The sequence shown here is derived from an EMBL/GenBank/DDBJ whole genome shotgun (WGS) entry which is preliminary data.</text>
</comment>
<protein>
    <recommendedName>
        <fullName evidence="1">SUF system FeS cluster assembly SufBD core domain-containing protein</fullName>
    </recommendedName>
</protein>
<feature type="domain" description="SUF system FeS cluster assembly SufBD core" evidence="1">
    <location>
        <begin position="25"/>
        <end position="178"/>
    </location>
</feature>
<dbReference type="Pfam" id="PF01458">
    <property type="entry name" value="SUFBD_core"/>
    <property type="match status" value="1"/>
</dbReference>
<dbReference type="SUPFAM" id="SSF101960">
    <property type="entry name" value="Stabilizer of iron transporter SufD"/>
    <property type="match status" value="1"/>
</dbReference>